<keyword evidence="5" id="KW-0732">Signal</keyword>
<dbReference type="NCBIfam" id="TIGR01409">
    <property type="entry name" value="TAT_signal_seq"/>
    <property type="match status" value="1"/>
</dbReference>
<dbReference type="InterPro" id="IPR048327">
    <property type="entry name" value="Dyp_perox_N"/>
</dbReference>
<comment type="subcellular location">
    <subcellularLocation>
        <location evidence="1">Cell envelope</location>
    </subcellularLocation>
</comment>
<dbReference type="KEGG" id="caz:CARG_03325"/>
<dbReference type="SUPFAM" id="SSF54909">
    <property type="entry name" value="Dimeric alpha+beta barrel"/>
    <property type="match status" value="1"/>
</dbReference>
<dbReference type="GO" id="GO:0004601">
    <property type="term" value="F:peroxidase activity"/>
    <property type="evidence" value="ECO:0007669"/>
    <property type="project" value="UniProtKB-KW"/>
</dbReference>
<evidence type="ECO:0000256" key="1">
    <source>
        <dbReference type="ARBA" id="ARBA00004196"/>
    </source>
</evidence>
<dbReference type="GO" id="GO:0020037">
    <property type="term" value="F:heme binding"/>
    <property type="evidence" value="ECO:0007669"/>
    <property type="project" value="InterPro"/>
</dbReference>
<dbReference type="GO" id="GO:0030313">
    <property type="term" value="C:cell envelope"/>
    <property type="evidence" value="ECO:0007669"/>
    <property type="project" value="UniProtKB-SubCell"/>
</dbReference>
<dbReference type="HOGENOM" id="CLU_039488_2_0_11"/>
<name>U3GXN2_9CORY</name>
<dbReference type="InterPro" id="IPR011008">
    <property type="entry name" value="Dimeric_a/b-barrel"/>
</dbReference>
<evidence type="ECO:0000256" key="7">
    <source>
        <dbReference type="ARBA" id="ARBA00023004"/>
    </source>
</evidence>
<comment type="cofactor">
    <cofactor evidence="13">
        <name>heme b</name>
        <dbReference type="ChEBI" id="CHEBI:60344"/>
    </cofactor>
    <text evidence="13">Binds 1 heme b (iron(II)-protoporphyrin IX) group non-covalently per subunit.</text>
</comment>
<dbReference type="EMBL" id="CP006365">
    <property type="protein sequence ID" value="AGU14816.1"/>
    <property type="molecule type" value="Genomic_DNA"/>
</dbReference>
<dbReference type="AlphaFoldDB" id="U3GXN2"/>
<comment type="similarity">
    <text evidence="9 13">Belongs to the DyP-type peroxidase family.</text>
</comment>
<dbReference type="NCBIfam" id="TIGR01413">
    <property type="entry name" value="Dyp_perox_fam"/>
    <property type="match status" value="1"/>
</dbReference>
<evidence type="ECO:0000256" key="12">
    <source>
        <dbReference type="ARBA" id="ARBA00048856"/>
    </source>
</evidence>
<evidence type="ECO:0000313" key="17">
    <source>
        <dbReference type="Proteomes" id="UP000016943"/>
    </source>
</evidence>
<dbReference type="Pfam" id="PF04261">
    <property type="entry name" value="Dyp_perox_N"/>
    <property type="match status" value="1"/>
</dbReference>
<comment type="catalytic activity">
    <reaction evidence="12">
        <text>heme b + 2 H(+) = protoporphyrin IX + Fe(2+)</text>
        <dbReference type="Rhea" id="RHEA:22584"/>
        <dbReference type="ChEBI" id="CHEBI:15378"/>
        <dbReference type="ChEBI" id="CHEBI:29033"/>
        <dbReference type="ChEBI" id="CHEBI:57306"/>
        <dbReference type="ChEBI" id="CHEBI:60344"/>
        <dbReference type="EC" id="4.98.1.1"/>
    </reaction>
    <physiologicalReaction direction="left-to-right" evidence="12">
        <dbReference type="Rhea" id="RHEA:22585"/>
    </physiologicalReaction>
</comment>
<sequence length="418" mass="45835">MRVVMNEKSLSRRGFLTGAGLGVAGVAGFAAMPADSSEPKAHAGNSSQIVPFNGAHQAGIVTPAQDRMHFVAFDVLEGTTREDLIELLKKWTVMARRMSAGKEAVEDGATGLGDVAVPQDTGEALDLPPSNLTITVGFGPSLFDDRFGLASKKPEQLRDLPHFPGDQLVAEQSRGDLCIQACADDPQVAVHAVRVLAKAGVGMVVIRWSQLGFGRTSSTSSAQKTPRNLFGFKDGTNNLKSEYTKLIDEHVWVKQPSWMDGGTFLITRRIRMLIENWDRQILAEQEATFGRDKRSGAPLGREDEFDELPLDEYVGTEGPIIPNDAHARLAHFSQNDGGRMLRRGYNFVDGSDGFGHLNAGLFFIAFVADPDRDFITIQNNLSKNDKMNEYVRYESSAIFACPPGTRNNSQWWGQTLFT</sequence>
<comment type="function">
    <text evidence="13">Involved in the recovery of exogenous heme iron. Extracts iron from heme while preserving the protoporphyrin ring intact.</text>
</comment>
<dbReference type="PANTHER" id="PTHR30521">
    <property type="entry name" value="DEFERROCHELATASE/PEROXIDASE"/>
    <property type="match status" value="1"/>
</dbReference>
<evidence type="ECO:0000259" key="15">
    <source>
        <dbReference type="Pfam" id="PF20628"/>
    </source>
</evidence>
<evidence type="ECO:0000256" key="3">
    <source>
        <dbReference type="ARBA" id="ARBA00022617"/>
    </source>
</evidence>
<dbReference type="NCBIfam" id="TIGR01412">
    <property type="entry name" value="tat_substr_1"/>
    <property type="match status" value="1"/>
</dbReference>
<feature type="domain" description="Dyp-type peroxidase N-terminal" evidence="14">
    <location>
        <begin position="57"/>
        <end position="213"/>
    </location>
</feature>
<reference evidence="16 17" key="1">
    <citation type="journal article" date="2013" name="Genome Announc.">
        <title>Whole-Genome Sequence of the Clinical Strain Corynebacterium argentoratense DSM 44202, Isolated from a Human Throat Specimen.</title>
        <authorList>
            <person name="Bomholt C."/>
            <person name="Glaub A."/>
            <person name="Gravermann K."/>
            <person name="Albersmeier A."/>
            <person name="Brinkrolf K."/>
            <person name="Ruckert C."/>
            <person name="Tauch A."/>
        </authorList>
    </citation>
    <scope>NUCLEOTIDE SEQUENCE [LARGE SCALE GENOMIC DNA]</scope>
    <source>
        <strain evidence="16">DSM 44202</strain>
    </source>
</reference>
<proteinExistence type="inferred from homology"/>
<dbReference type="InterPro" id="IPR006314">
    <property type="entry name" value="Dyp_peroxidase"/>
</dbReference>
<dbReference type="PANTHER" id="PTHR30521:SF4">
    <property type="entry name" value="DEFERROCHELATASE"/>
    <property type="match status" value="1"/>
</dbReference>
<dbReference type="OrthoDB" id="9781066at2"/>
<keyword evidence="4 13" id="KW-0479">Metal-binding</keyword>
<keyword evidence="2 13" id="KW-0575">Peroxidase</keyword>
<dbReference type="Proteomes" id="UP000016943">
    <property type="component" value="Chromosome"/>
</dbReference>
<evidence type="ECO:0000256" key="10">
    <source>
        <dbReference type="ARBA" id="ARBA00033771"/>
    </source>
</evidence>
<evidence type="ECO:0000256" key="9">
    <source>
        <dbReference type="ARBA" id="ARBA00025737"/>
    </source>
</evidence>
<evidence type="ECO:0000256" key="11">
    <source>
        <dbReference type="ARBA" id="ARBA00033775"/>
    </source>
</evidence>
<keyword evidence="6 13" id="KW-0560">Oxidoreductase</keyword>
<dbReference type="PROSITE" id="PS51318">
    <property type="entry name" value="TAT"/>
    <property type="match status" value="1"/>
</dbReference>
<dbReference type="InterPro" id="IPR048328">
    <property type="entry name" value="Dyp_perox_C"/>
</dbReference>
<organism evidence="16 17">
    <name type="scientific">Corynebacterium argentoratense DSM 44202</name>
    <dbReference type="NCBI Taxonomy" id="1348662"/>
    <lineage>
        <taxon>Bacteria</taxon>
        <taxon>Bacillati</taxon>
        <taxon>Actinomycetota</taxon>
        <taxon>Actinomycetes</taxon>
        <taxon>Mycobacteriales</taxon>
        <taxon>Corynebacteriaceae</taxon>
        <taxon>Corynebacterium</taxon>
    </lineage>
</organism>
<evidence type="ECO:0000256" key="4">
    <source>
        <dbReference type="ARBA" id="ARBA00022723"/>
    </source>
</evidence>
<evidence type="ECO:0000256" key="6">
    <source>
        <dbReference type="ARBA" id="ARBA00023002"/>
    </source>
</evidence>
<dbReference type="PROSITE" id="PS51404">
    <property type="entry name" value="DYP_PEROXIDASE"/>
    <property type="match status" value="1"/>
</dbReference>
<evidence type="ECO:0000256" key="8">
    <source>
        <dbReference type="ARBA" id="ARBA00023239"/>
    </source>
</evidence>
<dbReference type="Pfam" id="PF20628">
    <property type="entry name" value="Dyp_perox_C"/>
    <property type="match status" value="1"/>
</dbReference>
<evidence type="ECO:0000256" key="2">
    <source>
        <dbReference type="ARBA" id="ARBA00022559"/>
    </source>
</evidence>
<keyword evidence="17" id="KW-1185">Reference proteome</keyword>
<dbReference type="PATRIC" id="fig|1348662.3.peg.653"/>
<evidence type="ECO:0000259" key="14">
    <source>
        <dbReference type="Pfam" id="PF04261"/>
    </source>
</evidence>
<dbReference type="InterPro" id="IPR006313">
    <property type="entry name" value="EfeB/EfeN"/>
</dbReference>
<dbReference type="GO" id="GO:0005829">
    <property type="term" value="C:cytosol"/>
    <property type="evidence" value="ECO:0007669"/>
    <property type="project" value="TreeGrafter"/>
</dbReference>
<dbReference type="GO" id="GO:0004325">
    <property type="term" value="F:ferrochelatase activity"/>
    <property type="evidence" value="ECO:0007669"/>
    <property type="project" value="UniProtKB-EC"/>
</dbReference>
<evidence type="ECO:0000256" key="5">
    <source>
        <dbReference type="ARBA" id="ARBA00022729"/>
    </source>
</evidence>
<dbReference type="eggNOG" id="COG2837">
    <property type="taxonomic scope" value="Bacteria"/>
</dbReference>
<dbReference type="STRING" id="1348662.CARG_03325"/>
<keyword evidence="3 13" id="KW-0349">Heme</keyword>
<dbReference type="GO" id="GO:0033212">
    <property type="term" value="P:iron import into cell"/>
    <property type="evidence" value="ECO:0007669"/>
    <property type="project" value="InterPro"/>
</dbReference>
<accession>U3GXN2</accession>
<protein>
    <recommendedName>
        <fullName evidence="10 13">Deferrochelatase</fullName>
        <ecNumber evidence="13">1.11.1.-</ecNumber>
    </recommendedName>
    <alternativeName>
        <fullName evidence="11 13">Peroxidase EfeB</fullName>
    </alternativeName>
</protein>
<evidence type="ECO:0000313" key="16">
    <source>
        <dbReference type="EMBL" id="AGU14816.1"/>
    </source>
</evidence>
<dbReference type="InterPro" id="IPR006311">
    <property type="entry name" value="TAT_signal"/>
</dbReference>
<keyword evidence="7 13" id="KW-0408">Iron</keyword>
<gene>
    <name evidence="16" type="ORF">CARG_03325</name>
</gene>
<dbReference type="GO" id="GO:0046872">
    <property type="term" value="F:metal ion binding"/>
    <property type="evidence" value="ECO:0007669"/>
    <property type="project" value="UniProtKB-KW"/>
</dbReference>
<keyword evidence="8" id="KW-0456">Lyase</keyword>
<evidence type="ECO:0000256" key="13">
    <source>
        <dbReference type="RuleBase" id="RU365017"/>
    </source>
</evidence>
<dbReference type="InterPro" id="IPR019546">
    <property type="entry name" value="TAT_signal_bac_arc"/>
</dbReference>
<feature type="domain" description="Dyp-type peroxidase C-terminal" evidence="15">
    <location>
        <begin position="225"/>
        <end position="405"/>
    </location>
</feature>
<dbReference type="EC" id="1.11.1.-" evidence="13"/>